<dbReference type="SUPFAM" id="SSF51395">
    <property type="entry name" value="FMN-linked oxidoreductases"/>
    <property type="match status" value="1"/>
</dbReference>
<comment type="caution">
    <text evidence="9">The sequence shown here is derived from an EMBL/GenBank/DDBJ whole genome shotgun (WGS) entry which is preliminary data.</text>
</comment>
<keyword evidence="6" id="KW-0472">Membrane</keyword>
<evidence type="ECO:0000313" key="9">
    <source>
        <dbReference type="EMBL" id="MCK0532647.1"/>
    </source>
</evidence>
<dbReference type="Gene3D" id="3.20.20.70">
    <property type="entry name" value="Aldolase class I"/>
    <property type="match status" value="1"/>
</dbReference>
<reference evidence="9 10" key="1">
    <citation type="submission" date="2022-04" db="EMBL/GenBank/DDBJ databases">
        <authorList>
            <person name="Huq M.A."/>
        </authorList>
    </citation>
    <scope>NUCLEOTIDE SEQUENCE [LARGE SCALE GENOMIC DNA]</scope>
    <source>
        <strain evidence="9 10">MAH-33</strain>
    </source>
</reference>
<accession>A0ABT0E0C2</accession>
<name>A0ABT0E0C2_9SPHN</name>
<evidence type="ECO:0000313" key="10">
    <source>
        <dbReference type="Proteomes" id="UP001203512"/>
    </source>
</evidence>
<dbReference type="RefSeq" id="WP_247233363.1">
    <property type="nucleotide sequence ID" value="NZ_JALKHS010000011.1"/>
</dbReference>
<dbReference type="Proteomes" id="UP001203512">
    <property type="component" value="Unassembled WGS sequence"/>
</dbReference>
<dbReference type="PROSITE" id="PS51349">
    <property type="entry name" value="FMN_HYDROXY_ACID_DH_2"/>
    <property type="match status" value="1"/>
</dbReference>
<sequence length="384" mass="41227">MPIASVADFREAARRRLPRFLFEYIDGGSYAEVTLRKNVSELSDIALRQRVLRDVSALELSTSLFGRKQALPVALAPIGLAGLNARRGETQALRAAEAAGVPFTLSTVGACSLAEVARAASQPFWFQLYMIRDRAFMKDLLAQAAAAQCSALVFTVDMPVPGSRYRDYHSGLAGADGLKGAIWRTAQAMMRPGWAWDVGVRGRPHTLGNVAPVLQGKTGIEDFFAWMRNNFDPSIHWRDLDFIRSEWKGPLIIKGLLDPEDAREAAALGADGIVVSNHGGRQLDGVLSTARALPPIADAVGDKLTVLADGGVRSGLDVVRMLALGAKGVLLGRAWAYALAAQGEAGVTKMLQLIEAEMRVAMALTGCSTIADINQSILTGRDMV</sequence>
<keyword evidence="2" id="KW-1003">Cell membrane</keyword>
<dbReference type="InterPro" id="IPR000262">
    <property type="entry name" value="FMN-dep_DH"/>
</dbReference>
<protein>
    <submittedName>
        <fullName evidence="9">FMN-dependent L-lactate dehydrogenase LldD</fullName>
    </submittedName>
</protein>
<evidence type="ECO:0000256" key="2">
    <source>
        <dbReference type="ARBA" id="ARBA00022475"/>
    </source>
</evidence>
<dbReference type="Pfam" id="PF01070">
    <property type="entry name" value="FMN_dh"/>
    <property type="match status" value="1"/>
</dbReference>
<dbReference type="InterPro" id="IPR013785">
    <property type="entry name" value="Aldolase_TIM"/>
</dbReference>
<dbReference type="NCBIfam" id="NF008398">
    <property type="entry name" value="PRK11197.1"/>
    <property type="match status" value="1"/>
</dbReference>
<keyword evidence="3" id="KW-0285">Flavoprotein</keyword>
<evidence type="ECO:0000256" key="5">
    <source>
        <dbReference type="ARBA" id="ARBA00023002"/>
    </source>
</evidence>
<dbReference type="PANTHER" id="PTHR10578:SF85">
    <property type="entry name" value="L-LACTATE DEHYDROGENASE"/>
    <property type="match status" value="1"/>
</dbReference>
<dbReference type="InterPro" id="IPR037396">
    <property type="entry name" value="FMN_HAD"/>
</dbReference>
<keyword evidence="5" id="KW-0560">Oxidoreductase</keyword>
<dbReference type="PANTHER" id="PTHR10578">
    <property type="entry name" value="S -2-HYDROXY-ACID OXIDASE-RELATED"/>
    <property type="match status" value="1"/>
</dbReference>
<dbReference type="InterPro" id="IPR008259">
    <property type="entry name" value="FMN_hydac_DH_AS"/>
</dbReference>
<dbReference type="InterPro" id="IPR020920">
    <property type="entry name" value="LldD"/>
</dbReference>
<comment type="similarity">
    <text evidence="7">Belongs to the FMN-dependent alpha-hydroxy acid dehydrogenase family.</text>
</comment>
<dbReference type="CDD" id="cd02809">
    <property type="entry name" value="alpha_hydroxyacid_oxid_FMN"/>
    <property type="match status" value="1"/>
</dbReference>
<dbReference type="PIRSF" id="PIRSF000138">
    <property type="entry name" value="Al-hdrx_acd_dh"/>
    <property type="match status" value="1"/>
</dbReference>
<dbReference type="EMBL" id="JALKHS010000011">
    <property type="protein sequence ID" value="MCK0532647.1"/>
    <property type="molecule type" value="Genomic_DNA"/>
</dbReference>
<evidence type="ECO:0000256" key="3">
    <source>
        <dbReference type="ARBA" id="ARBA00022630"/>
    </source>
</evidence>
<evidence type="ECO:0000256" key="1">
    <source>
        <dbReference type="ARBA" id="ARBA00001917"/>
    </source>
</evidence>
<keyword evidence="4" id="KW-0288">FMN</keyword>
<keyword evidence="10" id="KW-1185">Reference proteome</keyword>
<evidence type="ECO:0000256" key="7">
    <source>
        <dbReference type="ARBA" id="ARBA00024042"/>
    </source>
</evidence>
<gene>
    <name evidence="9" type="primary">lldD</name>
    <name evidence="9" type="ORF">MU848_13750</name>
</gene>
<dbReference type="PROSITE" id="PS00557">
    <property type="entry name" value="FMN_HYDROXY_ACID_DH_1"/>
    <property type="match status" value="1"/>
</dbReference>
<organism evidence="9 10">
    <name type="scientific">Sphingobium agri</name>
    <dbReference type="NCBI Taxonomy" id="2933566"/>
    <lineage>
        <taxon>Bacteria</taxon>
        <taxon>Pseudomonadati</taxon>
        <taxon>Pseudomonadota</taxon>
        <taxon>Alphaproteobacteria</taxon>
        <taxon>Sphingomonadales</taxon>
        <taxon>Sphingomonadaceae</taxon>
        <taxon>Sphingobium</taxon>
    </lineage>
</organism>
<feature type="domain" description="FMN hydroxy acid dehydrogenase" evidence="8">
    <location>
        <begin position="1"/>
        <end position="383"/>
    </location>
</feature>
<evidence type="ECO:0000256" key="4">
    <source>
        <dbReference type="ARBA" id="ARBA00022643"/>
    </source>
</evidence>
<dbReference type="NCBIfam" id="NF033901">
    <property type="entry name" value="L_lactate_LldD"/>
    <property type="match status" value="1"/>
</dbReference>
<evidence type="ECO:0000256" key="6">
    <source>
        <dbReference type="ARBA" id="ARBA00023136"/>
    </source>
</evidence>
<comment type="cofactor">
    <cofactor evidence="1">
        <name>FMN</name>
        <dbReference type="ChEBI" id="CHEBI:58210"/>
    </cofactor>
</comment>
<dbReference type="InterPro" id="IPR012133">
    <property type="entry name" value="Alpha-hydoxy_acid_DH_FMN"/>
</dbReference>
<proteinExistence type="inferred from homology"/>
<evidence type="ECO:0000259" key="8">
    <source>
        <dbReference type="PROSITE" id="PS51349"/>
    </source>
</evidence>